<evidence type="ECO:0000259" key="4">
    <source>
        <dbReference type="SMART" id="SM00738"/>
    </source>
</evidence>
<dbReference type="EMBL" id="CP009621">
    <property type="protein sequence ID" value="AKD05776.1"/>
    <property type="molecule type" value="Genomic_DNA"/>
</dbReference>
<dbReference type="GO" id="GO:0031564">
    <property type="term" value="P:transcription antitermination"/>
    <property type="evidence" value="ECO:0007669"/>
    <property type="project" value="UniProtKB-KW"/>
</dbReference>
<dbReference type="Proteomes" id="UP000033109">
    <property type="component" value="Chromosome"/>
</dbReference>
<name>A0A0E3V003_9BACT</name>
<dbReference type="InterPro" id="IPR008991">
    <property type="entry name" value="Translation_prot_SH3-like_sf"/>
</dbReference>
<accession>A0A0E3V003</accession>
<dbReference type="SUPFAM" id="SSF50104">
    <property type="entry name" value="Translation proteins SH3-like domain"/>
    <property type="match status" value="1"/>
</dbReference>
<organism evidence="5 6">
    <name type="scientific">Pontibacter korlensis</name>
    <dbReference type="NCBI Taxonomy" id="400092"/>
    <lineage>
        <taxon>Bacteria</taxon>
        <taxon>Pseudomonadati</taxon>
        <taxon>Bacteroidota</taxon>
        <taxon>Cytophagia</taxon>
        <taxon>Cytophagales</taxon>
        <taxon>Hymenobacteraceae</taxon>
        <taxon>Pontibacter</taxon>
    </lineage>
</organism>
<dbReference type="AlphaFoldDB" id="A0A0E3V003"/>
<dbReference type="InterPro" id="IPR043425">
    <property type="entry name" value="NusG-like"/>
</dbReference>
<dbReference type="KEGG" id="pko:PKOR_16590"/>
<dbReference type="Gene3D" id="3.30.70.940">
    <property type="entry name" value="NusG, N-terminal domain"/>
    <property type="match status" value="1"/>
</dbReference>
<dbReference type="RefSeq" id="WP_046314595.1">
    <property type="nucleotide sequence ID" value="NZ_CBCSCY010000006.1"/>
</dbReference>
<protein>
    <submittedName>
        <fullName evidence="5">Antitermination protein NusG</fullName>
    </submittedName>
</protein>
<feature type="domain" description="NusG-like N-terminal" evidence="4">
    <location>
        <begin position="5"/>
        <end position="102"/>
    </location>
</feature>
<evidence type="ECO:0000256" key="1">
    <source>
        <dbReference type="ARBA" id="ARBA00022814"/>
    </source>
</evidence>
<evidence type="ECO:0000313" key="5">
    <source>
        <dbReference type="EMBL" id="AKD05776.1"/>
    </source>
</evidence>
<keyword evidence="2" id="KW-0805">Transcription regulation</keyword>
<dbReference type="HOGENOM" id="CLU_067287_5_1_10"/>
<dbReference type="SMART" id="SM00738">
    <property type="entry name" value="NGN"/>
    <property type="match status" value="1"/>
</dbReference>
<dbReference type="CDD" id="cd09895">
    <property type="entry name" value="NGN_SP_UpxY"/>
    <property type="match status" value="1"/>
</dbReference>
<dbReference type="Pfam" id="PF02357">
    <property type="entry name" value="NusG"/>
    <property type="match status" value="1"/>
</dbReference>
<evidence type="ECO:0000256" key="2">
    <source>
        <dbReference type="ARBA" id="ARBA00023015"/>
    </source>
</evidence>
<dbReference type="InterPro" id="IPR036735">
    <property type="entry name" value="NGN_dom_sf"/>
</dbReference>
<dbReference type="PATRIC" id="fig|400092.3.peg.3638"/>
<dbReference type="OrthoDB" id="9796143at2"/>
<evidence type="ECO:0000313" key="6">
    <source>
        <dbReference type="Proteomes" id="UP000033109"/>
    </source>
</evidence>
<dbReference type="PANTHER" id="PTHR30265:SF4">
    <property type="entry name" value="KOW MOTIF FAMILY PROTEIN, EXPRESSED"/>
    <property type="match status" value="1"/>
</dbReference>
<keyword evidence="1" id="KW-0889">Transcription antitermination</keyword>
<dbReference type="STRING" id="400092.PKOR_16590"/>
<keyword evidence="6" id="KW-1185">Reference proteome</keyword>
<dbReference type="GO" id="GO:0006354">
    <property type="term" value="P:DNA-templated transcription elongation"/>
    <property type="evidence" value="ECO:0007669"/>
    <property type="project" value="InterPro"/>
</dbReference>
<keyword evidence="3" id="KW-0804">Transcription</keyword>
<dbReference type="PANTHER" id="PTHR30265">
    <property type="entry name" value="RHO-INTERACTING TRANSCRIPTION TERMINATION FACTOR NUSG"/>
    <property type="match status" value="1"/>
</dbReference>
<proteinExistence type="predicted"/>
<reference evidence="5 6" key="1">
    <citation type="journal article" date="2015" name="Sci. Rep.">
        <title>Unraveling adaptation of Pontibacter korlensis to radiation and infertility in desert through complete genome and comparative transcriptomic analysis.</title>
        <authorList>
            <person name="Dai J."/>
            <person name="Dai W."/>
            <person name="Qiu C."/>
            <person name="Yang Z."/>
            <person name="Zhang Y."/>
            <person name="Zhou M."/>
            <person name="Zhang L."/>
            <person name="Fang C."/>
            <person name="Gao Q."/>
            <person name="Yang Q."/>
            <person name="Li X."/>
            <person name="Wang Z."/>
            <person name="Wang Z."/>
            <person name="Jia Z."/>
            <person name="Chen X."/>
        </authorList>
    </citation>
    <scope>NUCLEOTIDE SEQUENCE [LARGE SCALE GENOMIC DNA]</scope>
    <source>
        <strain evidence="5 6">X14-1T</strain>
    </source>
</reference>
<dbReference type="InterPro" id="IPR006645">
    <property type="entry name" value="NGN-like_dom"/>
</dbReference>
<dbReference type="SUPFAM" id="SSF82679">
    <property type="entry name" value="N-utilization substance G protein NusG, N-terminal domain"/>
    <property type="match status" value="1"/>
</dbReference>
<sequence>MSELNEKWYAVYTKPRWEKKVADTLAQKNLTAYCPLNKVTRQWSDRKKLVHAPLFTSYVFVRIAEKQISEIKKASGVISMVNWLGKPAVIKDEEIETIKRFLKEHQNVQLEKIQFSVEDKIKVTAGSFLDKEGTIVAVKNNTVRVALPSLNYVLYAEIAKSSAVKVD</sequence>
<gene>
    <name evidence="5" type="ORF">PKOR_16590</name>
</gene>
<evidence type="ECO:0000256" key="3">
    <source>
        <dbReference type="ARBA" id="ARBA00023163"/>
    </source>
</evidence>
<dbReference type="NCBIfam" id="NF033644">
    <property type="entry name" value="antiterm_UpxY"/>
    <property type="match status" value="1"/>
</dbReference>